<keyword evidence="6 12" id="KW-0472">Membrane</keyword>
<dbReference type="NCBIfam" id="NF008054">
    <property type="entry name" value="PRK10788.1"/>
    <property type="match status" value="1"/>
</dbReference>
<evidence type="ECO:0000259" key="13">
    <source>
        <dbReference type="PROSITE" id="PS50198"/>
    </source>
</evidence>
<keyword evidence="11" id="KW-0697">Rotamase</keyword>
<protein>
    <recommendedName>
        <fullName evidence="9">Periplasmic chaperone PpiD</fullName>
    </recommendedName>
    <alternativeName>
        <fullName evidence="10">Periplasmic folding chaperone</fullName>
    </alternativeName>
</protein>
<dbReference type="PANTHER" id="PTHR47529">
    <property type="entry name" value="PEPTIDYL-PROLYL CIS-TRANS ISOMERASE D"/>
    <property type="match status" value="1"/>
</dbReference>
<dbReference type="RefSeq" id="WP_067425182.1">
    <property type="nucleotide sequence ID" value="NZ_LZEX01000042.1"/>
</dbReference>
<evidence type="ECO:0000256" key="6">
    <source>
        <dbReference type="ARBA" id="ARBA00023136"/>
    </source>
</evidence>
<evidence type="ECO:0000256" key="10">
    <source>
        <dbReference type="ARBA" id="ARBA00042775"/>
    </source>
</evidence>
<dbReference type="PROSITE" id="PS01096">
    <property type="entry name" value="PPIC_PPIASE_1"/>
    <property type="match status" value="1"/>
</dbReference>
<dbReference type="SUPFAM" id="SSF54534">
    <property type="entry name" value="FKBP-like"/>
    <property type="match status" value="1"/>
</dbReference>
<evidence type="ECO:0000256" key="11">
    <source>
        <dbReference type="PROSITE-ProRule" id="PRU00278"/>
    </source>
</evidence>
<evidence type="ECO:0000256" key="3">
    <source>
        <dbReference type="ARBA" id="ARBA00022519"/>
    </source>
</evidence>
<proteinExistence type="inferred from homology"/>
<dbReference type="GO" id="GO:0005886">
    <property type="term" value="C:plasma membrane"/>
    <property type="evidence" value="ECO:0007669"/>
    <property type="project" value="UniProtKB-SubCell"/>
</dbReference>
<feature type="domain" description="PpiC" evidence="13">
    <location>
        <begin position="267"/>
        <end position="356"/>
    </location>
</feature>
<dbReference type="InterPro" id="IPR046357">
    <property type="entry name" value="PPIase_dom_sf"/>
</dbReference>
<evidence type="ECO:0000256" key="5">
    <source>
        <dbReference type="ARBA" id="ARBA00022989"/>
    </source>
</evidence>
<evidence type="ECO:0000256" key="8">
    <source>
        <dbReference type="ARBA" id="ARBA00038408"/>
    </source>
</evidence>
<keyword evidence="7" id="KW-0143">Chaperone</keyword>
<dbReference type="EMBL" id="LZEX01000042">
    <property type="protein sequence ID" value="OBU03730.1"/>
    <property type="molecule type" value="Genomic_DNA"/>
</dbReference>
<dbReference type="PROSITE" id="PS50198">
    <property type="entry name" value="PPIC_PPIASE_2"/>
    <property type="match status" value="1"/>
</dbReference>
<dbReference type="Gene3D" id="1.10.4030.10">
    <property type="entry name" value="Porin chaperone SurA, peptide-binding domain"/>
    <property type="match status" value="1"/>
</dbReference>
<evidence type="ECO:0000256" key="12">
    <source>
        <dbReference type="SAM" id="Phobius"/>
    </source>
</evidence>
<keyword evidence="2" id="KW-1003">Cell membrane</keyword>
<dbReference type="STRING" id="368603.AYY16_15775"/>
<dbReference type="Gene3D" id="3.10.50.40">
    <property type="match status" value="1"/>
</dbReference>
<evidence type="ECO:0000313" key="14">
    <source>
        <dbReference type="EMBL" id="OBU03730.1"/>
    </source>
</evidence>
<comment type="subcellular location">
    <subcellularLocation>
        <location evidence="1">Cell inner membrane</location>
        <topology evidence="1">Single-pass type II membrane protein</topology>
        <orientation evidence="1">Periplasmic side</orientation>
    </subcellularLocation>
</comment>
<evidence type="ECO:0000256" key="4">
    <source>
        <dbReference type="ARBA" id="ARBA00022692"/>
    </source>
</evidence>
<dbReference type="InterPro" id="IPR023058">
    <property type="entry name" value="PPIase_PpiC_CS"/>
</dbReference>
<evidence type="ECO:0000256" key="7">
    <source>
        <dbReference type="ARBA" id="ARBA00023186"/>
    </source>
</evidence>
<dbReference type="PANTHER" id="PTHR47529:SF1">
    <property type="entry name" value="PERIPLASMIC CHAPERONE PPID"/>
    <property type="match status" value="1"/>
</dbReference>
<dbReference type="Proteomes" id="UP000092247">
    <property type="component" value="Unassembled WGS sequence"/>
</dbReference>
<dbReference type="Pfam" id="PF13624">
    <property type="entry name" value="SurA_N_3"/>
    <property type="match status" value="1"/>
</dbReference>
<dbReference type="AlphaFoldDB" id="A0A1B8H3T2"/>
<evidence type="ECO:0000256" key="2">
    <source>
        <dbReference type="ARBA" id="ARBA00022475"/>
    </source>
</evidence>
<keyword evidence="11 14" id="KW-0413">Isomerase</keyword>
<dbReference type="InterPro" id="IPR027304">
    <property type="entry name" value="Trigger_fact/SurA_dom_sf"/>
</dbReference>
<dbReference type="Pfam" id="PF13145">
    <property type="entry name" value="Rotamase_2"/>
    <property type="match status" value="1"/>
</dbReference>
<reference evidence="14 15" key="1">
    <citation type="submission" date="2016-06" db="EMBL/GenBank/DDBJ databases">
        <authorList>
            <person name="Kjaerup R.B."/>
            <person name="Dalgaard T.S."/>
            <person name="Juul-Madsen H.R."/>
        </authorList>
    </citation>
    <scope>NUCLEOTIDE SEQUENCE [LARGE SCALE GENOMIC DNA]</scope>
    <source>
        <strain evidence="14 15">GCSL-Mp3</strain>
    </source>
</reference>
<dbReference type="InterPro" id="IPR052029">
    <property type="entry name" value="PpiD_chaperone"/>
</dbReference>
<accession>A0A1B8H3T2</accession>
<keyword evidence="4 12" id="KW-0812">Transmembrane</keyword>
<keyword evidence="5 12" id="KW-1133">Transmembrane helix</keyword>
<organism evidence="14 15">
    <name type="scientific">Morganella psychrotolerans</name>
    <dbReference type="NCBI Taxonomy" id="368603"/>
    <lineage>
        <taxon>Bacteria</taxon>
        <taxon>Pseudomonadati</taxon>
        <taxon>Pseudomonadota</taxon>
        <taxon>Gammaproteobacteria</taxon>
        <taxon>Enterobacterales</taxon>
        <taxon>Morganellaceae</taxon>
        <taxon>Morganella</taxon>
    </lineage>
</organism>
<dbReference type="InterPro" id="IPR000297">
    <property type="entry name" value="PPIase_PpiC"/>
</dbReference>
<evidence type="ECO:0000256" key="9">
    <source>
        <dbReference type="ARBA" id="ARBA00040743"/>
    </source>
</evidence>
<name>A0A1B8H3T2_9GAMM</name>
<sequence>MMENLRTAANNPVIKIIFAIIILSFILTGVGGYLVSGSNYAAKVNDTEISSQQLERAFQEERNRQQAQLGDMFSQLVSTEQGVKQIRTQALNQLIDTILLEQYAMKLGITVSDNQIINAIREEPGFAVDGQFSQQAYDSFLARNSITGESYANYLRKQMIQEQLVKPFVRDSFVLDNEVTNAAAILLQSRTIRQATLTLSDAQAKQSTTDEELQAYYAKNKNNFIAPQAIKISFVELDAANIQDNTGVNEQQIQDYYDKNTPRFTAPGKGEYSQITVATQDDANAILDALKSGAEFSALAKEKSTDKLTARNGGVIGWMEDAALVPEIKSANLKSAGQVSEIVKLDNGYAIFRLDAYEPETLKPLAEVKDEVTALVKGEAASKAFFDLQQKASEAAANDNESLVGVEQATGVKAVQTDWFALSKLPDAVNYPELLKALSDNLLFDEKGSSGANSDIITVSGDRAFVIRVDAYRPEAVEPFEKVKGEIEALVKRSKAEAALNAQADTLIAALKEGKGDAALAAAGVKFGEAQTIQRLNPTDPVINAAFTQAHPVDGKPTYSRTIDAQGNIVLVQLDKVIAGNATDQEKTELRGVLRQQMASTELESLLINLRLNADIDVKNMD</sequence>
<keyword evidence="3" id="KW-0997">Cell inner membrane</keyword>
<evidence type="ECO:0000313" key="15">
    <source>
        <dbReference type="Proteomes" id="UP000092247"/>
    </source>
</evidence>
<evidence type="ECO:0000256" key="1">
    <source>
        <dbReference type="ARBA" id="ARBA00004382"/>
    </source>
</evidence>
<comment type="similarity">
    <text evidence="8">Belongs to the PpiD chaperone family.</text>
</comment>
<feature type="transmembrane region" description="Helical" evidence="12">
    <location>
        <begin position="12"/>
        <end position="35"/>
    </location>
</feature>
<comment type="caution">
    <text evidence="14">The sequence shown here is derived from an EMBL/GenBank/DDBJ whole genome shotgun (WGS) entry which is preliminary data.</text>
</comment>
<dbReference type="SUPFAM" id="SSF109998">
    <property type="entry name" value="Triger factor/SurA peptide-binding domain-like"/>
    <property type="match status" value="1"/>
</dbReference>
<dbReference type="GO" id="GO:0003755">
    <property type="term" value="F:peptidyl-prolyl cis-trans isomerase activity"/>
    <property type="evidence" value="ECO:0007669"/>
    <property type="project" value="UniProtKB-KW"/>
</dbReference>
<gene>
    <name evidence="14" type="ORF">AYY17_09120</name>
</gene>